<accession>A0AAW9SME8</accession>
<name>A0AAW9SME8_9RHOB</name>
<sequence>MRRIALAFLALTALAALTAPAAASVMAYQCHFPQSRDRDWVQPLIFFGHDTRSGRVVISDAGILHFNEGQPAEGRVEVTGAEITVHWQVRMRGAFNMRVLMTYRARIDRRTGQVTVLALGRGQGIRQERRGQCEMRELS</sequence>
<protein>
    <submittedName>
        <fullName evidence="2">Uncharacterized protein</fullName>
    </submittedName>
</protein>
<reference evidence="2 3" key="1">
    <citation type="submission" date="2024-05" db="EMBL/GenBank/DDBJ databases">
        <title>Genome sequence of Ponticoccus litoralis KCCM 90028.</title>
        <authorList>
            <person name="Kim J.M."/>
            <person name="Lee J.K."/>
            <person name="Choi B.J."/>
            <person name="Bayburt H."/>
            <person name="Baek J.H."/>
            <person name="Jeon C.O."/>
        </authorList>
    </citation>
    <scope>NUCLEOTIDE SEQUENCE [LARGE SCALE GENOMIC DNA]</scope>
    <source>
        <strain evidence="2 3">KCCM 90028</strain>
    </source>
</reference>
<evidence type="ECO:0000313" key="2">
    <source>
        <dbReference type="EMBL" id="MEN9062209.1"/>
    </source>
</evidence>
<organism evidence="2 3">
    <name type="scientific">Ponticoccus litoralis</name>
    <dbReference type="NCBI Taxonomy" id="422297"/>
    <lineage>
        <taxon>Bacteria</taxon>
        <taxon>Pseudomonadati</taxon>
        <taxon>Pseudomonadota</taxon>
        <taxon>Alphaproteobacteria</taxon>
        <taxon>Rhodobacterales</taxon>
        <taxon>Roseobacteraceae</taxon>
        <taxon>Ponticoccus</taxon>
    </lineage>
</organism>
<feature type="chain" id="PRO_5043667762" evidence="1">
    <location>
        <begin position="22"/>
        <end position="139"/>
    </location>
</feature>
<dbReference type="Proteomes" id="UP001428774">
    <property type="component" value="Unassembled WGS sequence"/>
</dbReference>
<dbReference type="EMBL" id="JBDNCH010000002">
    <property type="protein sequence ID" value="MEN9062209.1"/>
    <property type="molecule type" value="Genomic_DNA"/>
</dbReference>
<comment type="caution">
    <text evidence="2">The sequence shown here is derived from an EMBL/GenBank/DDBJ whole genome shotgun (WGS) entry which is preliminary data.</text>
</comment>
<evidence type="ECO:0000256" key="1">
    <source>
        <dbReference type="SAM" id="SignalP"/>
    </source>
</evidence>
<proteinExistence type="predicted"/>
<keyword evidence="1" id="KW-0732">Signal</keyword>
<evidence type="ECO:0000313" key="3">
    <source>
        <dbReference type="Proteomes" id="UP001428774"/>
    </source>
</evidence>
<dbReference type="RefSeq" id="WP_347167206.1">
    <property type="nucleotide sequence ID" value="NZ_JBDNCH010000002.1"/>
</dbReference>
<gene>
    <name evidence="2" type="ORF">ABFB10_15580</name>
</gene>
<feature type="signal peptide" evidence="1">
    <location>
        <begin position="1"/>
        <end position="21"/>
    </location>
</feature>
<dbReference type="AlphaFoldDB" id="A0AAW9SME8"/>
<keyword evidence="3" id="KW-1185">Reference proteome</keyword>